<accession>A0AAV6MFV4</accession>
<evidence type="ECO:0000313" key="3">
    <source>
        <dbReference type="Proteomes" id="UP000685013"/>
    </source>
</evidence>
<dbReference type="EMBL" id="JAGKQH010000014">
    <property type="protein sequence ID" value="KAG6580501.1"/>
    <property type="molecule type" value="Genomic_DNA"/>
</dbReference>
<keyword evidence="3" id="KW-1185">Reference proteome</keyword>
<evidence type="ECO:0000313" key="2">
    <source>
        <dbReference type="EMBL" id="KAG6580501.1"/>
    </source>
</evidence>
<keyword evidence="1" id="KW-0812">Transmembrane</keyword>
<name>A0AAV6MFV4_9ROSI</name>
<dbReference type="Proteomes" id="UP000685013">
    <property type="component" value="Chromosome 14"/>
</dbReference>
<comment type="caution">
    <text evidence="2">The sequence shown here is derived from an EMBL/GenBank/DDBJ whole genome shotgun (WGS) entry which is preliminary data.</text>
</comment>
<feature type="transmembrane region" description="Helical" evidence="1">
    <location>
        <begin position="133"/>
        <end position="158"/>
    </location>
</feature>
<feature type="non-terminal residue" evidence="2">
    <location>
        <position position="1"/>
    </location>
</feature>
<gene>
    <name evidence="2" type="ORF">SDJN03_20503</name>
</gene>
<keyword evidence="1" id="KW-1133">Transmembrane helix</keyword>
<reference evidence="2 3" key="1">
    <citation type="journal article" date="2021" name="Hortic Res">
        <title>The domestication of Cucurbita argyrosperma as revealed by the genome of its wild relative.</title>
        <authorList>
            <person name="Barrera-Redondo J."/>
            <person name="Sanchez-de la Vega G."/>
            <person name="Aguirre-Liguori J.A."/>
            <person name="Castellanos-Morales G."/>
            <person name="Gutierrez-Guerrero Y.T."/>
            <person name="Aguirre-Dugua X."/>
            <person name="Aguirre-Planter E."/>
            <person name="Tenaillon M.I."/>
            <person name="Lira-Saade R."/>
            <person name="Eguiarte L.E."/>
        </authorList>
    </citation>
    <scope>NUCLEOTIDE SEQUENCE [LARGE SCALE GENOMIC DNA]</scope>
    <source>
        <strain evidence="2">JBR-2021</strain>
    </source>
</reference>
<sequence length="160" mass="18234">MRDVSRNDRFIGSEARSLSEVAGVEIKESECEEYGITLIPPIDFICEEAPKSYEIKTSRAYLYGERIAVPSCTIWVKPQKSILHLMRKEMGLRLVQSRRLELFEVKLLNLISSTILKISTVFINLISRTILKISTVFINLISSTILKISTVFTISFLAPY</sequence>
<evidence type="ECO:0000256" key="1">
    <source>
        <dbReference type="SAM" id="Phobius"/>
    </source>
</evidence>
<protein>
    <submittedName>
        <fullName evidence="2">Uncharacterized protein</fullName>
    </submittedName>
</protein>
<proteinExistence type="predicted"/>
<dbReference type="AlphaFoldDB" id="A0AAV6MFV4"/>
<keyword evidence="1" id="KW-0472">Membrane</keyword>
<organism evidence="2 3">
    <name type="scientific">Cucurbita argyrosperma subsp. sororia</name>
    <dbReference type="NCBI Taxonomy" id="37648"/>
    <lineage>
        <taxon>Eukaryota</taxon>
        <taxon>Viridiplantae</taxon>
        <taxon>Streptophyta</taxon>
        <taxon>Embryophyta</taxon>
        <taxon>Tracheophyta</taxon>
        <taxon>Spermatophyta</taxon>
        <taxon>Magnoliopsida</taxon>
        <taxon>eudicotyledons</taxon>
        <taxon>Gunneridae</taxon>
        <taxon>Pentapetalae</taxon>
        <taxon>rosids</taxon>
        <taxon>fabids</taxon>
        <taxon>Cucurbitales</taxon>
        <taxon>Cucurbitaceae</taxon>
        <taxon>Cucurbiteae</taxon>
        <taxon>Cucurbita</taxon>
    </lineage>
</organism>